<proteinExistence type="predicted"/>
<dbReference type="OrthoDB" id="1436925at2"/>
<dbReference type="Proteomes" id="UP000186026">
    <property type="component" value="Unassembled WGS sequence"/>
</dbReference>
<gene>
    <name evidence="1" type="ORF">SAMN05421761_110114</name>
</gene>
<dbReference type="EMBL" id="FTOP01000010">
    <property type="protein sequence ID" value="SIS98864.1"/>
    <property type="molecule type" value="Genomic_DNA"/>
</dbReference>
<reference evidence="2" key="1">
    <citation type="submission" date="2017-01" db="EMBL/GenBank/DDBJ databases">
        <authorList>
            <person name="Varghese N."/>
            <person name="Submissions S."/>
        </authorList>
    </citation>
    <scope>NUCLEOTIDE SEQUENCE [LARGE SCALE GENOMIC DNA]</scope>
    <source>
        <strain evidence="2">DSM 46698</strain>
    </source>
</reference>
<dbReference type="RefSeq" id="WP_076501852.1">
    <property type="nucleotide sequence ID" value="NZ_FTOP01000010.1"/>
</dbReference>
<keyword evidence="2" id="KW-1185">Reference proteome</keyword>
<sequence length="143" mass="16370">MKTVFKSFSVFALFLFLFSCGESKEEANQRLRAEVIEIHDEVMPFMGDLKTLRKKIAAKADELESSSGSDNADEVQELRLLAKQLDEAFDGMFVWMRQFKQNTDEMSAEEVEAYLLEQKSMIQKVHEDITSSMQRAKSELGEG</sequence>
<evidence type="ECO:0000313" key="2">
    <source>
        <dbReference type="Proteomes" id="UP000186026"/>
    </source>
</evidence>
<protein>
    <recommendedName>
        <fullName evidence="3">Viral A-type inclusion protein</fullName>
    </recommendedName>
</protein>
<accession>A0A1N7NKH1</accession>
<dbReference type="STRING" id="529505.SAMN05421761_110114"/>
<dbReference type="AlphaFoldDB" id="A0A1N7NKH1"/>
<evidence type="ECO:0008006" key="3">
    <source>
        <dbReference type="Google" id="ProtNLM"/>
    </source>
</evidence>
<organism evidence="1 2">
    <name type="scientific">Belliella pelovolcani</name>
    <dbReference type="NCBI Taxonomy" id="529505"/>
    <lineage>
        <taxon>Bacteria</taxon>
        <taxon>Pseudomonadati</taxon>
        <taxon>Bacteroidota</taxon>
        <taxon>Cytophagia</taxon>
        <taxon>Cytophagales</taxon>
        <taxon>Cyclobacteriaceae</taxon>
        <taxon>Belliella</taxon>
    </lineage>
</organism>
<evidence type="ECO:0000313" key="1">
    <source>
        <dbReference type="EMBL" id="SIS98864.1"/>
    </source>
</evidence>
<dbReference type="PROSITE" id="PS51257">
    <property type="entry name" value="PROKAR_LIPOPROTEIN"/>
    <property type="match status" value="1"/>
</dbReference>
<name>A0A1N7NKH1_9BACT</name>